<dbReference type="PROSITE" id="PS51257">
    <property type="entry name" value="PROKAR_LIPOPROTEIN"/>
    <property type="match status" value="1"/>
</dbReference>
<protein>
    <submittedName>
        <fullName evidence="7">Peptide/nickel transport system substrate-binding protein</fullName>
    </submittedName>
</protein>
<dbReference type="Gene3D" id="3.10.105.10">
    <property type="entry name" value="Dipeptide-binding Protein, Domain 3"/>
    <property type="match status" value="1"/>
</dbReference>
<evidence type="ECO:0000256" key="4">
    <source>
        <dbReference type="SAM" id="MobiDB-lite"/>
    </source>
</evidence>
<keyword evidence="3 5" id="KW-0732">Signal</keyword>
<evidence type="ECO:0000259" key="6">
    <source>
        <dbReference type="Pfam" id="PF00496"/>
    </source>
</evidence>
<comment type="caution">
    <text evidence="7">The sequence shown here is derived from an EMBL/GenBank/DDBJ whole genome shotgun (WGS) entry which is preliminary data.</text>
</comment>
<keyword evidence="2" id="KW-0813">Transport</keyword>
<name>A0A2V3XXQ8_9FIRM</name>
<dbReference type="PANTHER" id="PTHR30290:SF9">
    <property type="entry name" value="OLIGOPEPTIDE-BINDING PROTEIN APPA"/>
    <property type="match status" value="1"/>
</dbReference>
<feature type="signal peptide" evidence="5">
    <location>
        <begin position="1"/>
        <end position="18"/>
    </location>
</feature>
<feature type="compositionally biased region" description="Polar residues" evidence="4">
    <location>
        <begin position="43"/>
        <end position="56"/>
    </location>
</feature>
<evidence type="ECO:0000313" key="8">
    <source>
        <dbReference type="Proteomes" id="UP000248057"/>
    </source>
</evidence>
<reference evidence="7 8" key="1">
    <citation type="submission" date="2018-05" db="EMBL/GenBank/DDBJ databases">
        <title>Genomic Encyclopedia of Type Strains, Phase IV (KMG-IV): sequencing the most valuable type-strain genomes for metagenomic binning, comparative biology and taxonomic classification.</title>
        <authorList>
            <person name="Goeker M."/>
        </authorList>
    </citation>
    <scope>NUCLEOTIDE SEQUENCE [LARGE SCALE GENOMIC DNA]</scope>
    <source>
        <strain evidence="7 8">DSM 24995</strain>
    </source>
</reference>
<keyword evidence="8" id="KW-1185">Reference proteome</keyword>
<proteinExistence type="inferred from homology"/>
<dbReference type="AlphaFoldDB" id="A0A2V3XXQ8"/>
<gene>
    <name evidence="7" type="ORF">DFR60_12420</name>
</gene>
<feature type="domain" description="Solute-binding protein family 5" evidence="6">
    <location>
        <begin position="117"/>
        <end position="451"/>
    </location>
</feature>
<evidence type="ECO:0000256" key="1">
    <source>
        <dbReference type="ARBA" id="ARBA00005695"/>
    </source>
</evidence>
<feature type="chain" id="PRO_5039544548" evidence="5">
    <location>
        <begin position="19"/>
        <end position="665"/>
    </location>
</feature>
<dbReference type="GO" id="GO:0015833">
    <property type="term" value="P:peptide transport"/>
    <property type="evidence" value="ECO:0007669"/>
    <property type="project" value="TreeGrafter"/>
</dbReference>
<feature type="region of interest" description="Disordered" evidence="4">
    <location>
        <begin position="28"/>
        <end position="56"/>
    </location>
</feature>
<comment type="similarity">
    <text evidence="1">Belongs to the bacterial solute-binding protein 5 family.</text>
</comment>
<evidence type="ECO:0000256" key="3">
    <source>
        <dbReference type="ARBA" id="ARBA00022729"/>
    </source>
</evidence>
<dbReference type="GeneID" id="86064684"/>
<organism evidence="7 8">
    <name type="scientific">Hungatella effluvii</name>
    <dbReference type="NCBI Taxonomy" id="1096246"/>
    <lineage>
        <taxon>Bacteria</taxon>
        <taxon>Bacillati</taxon>
        <taxon>Bacillota</taxon>
        <taxon>Clostridia</taxon>
        <taxon>Lachnospirales</taxon>
        <taxon>Lachnospiraceae</taxon>
        <taxon>Hungatella</taxon>
    </lineage>
</organism>
<evidence type="ECO:0000313" key="7">
    <source>
        <dbReference type="EMBL" id="PXX45565.1"/>
    </source>
</evidence>
<dbReference type="Gene3D" id="3.40.190.10">
    <property type="entry name" value="Periplasmic binding protein-like II"/>
    <property type="match status" value="1"/>
</dbReference>
<evidence type="ECO:0000256" key="2">
    <source>
        <dbReference type="ARBA" id="ARBA00022448"/>
    </source>
</evidence>
<dbReference type="Pfam" id="PF00496">
    <property type="entry name" value="SBP_bac_5"/>
    <property type="match status" value="1"/>
</dbReference>
<sequence length="665" mass="73803">MKKVVSLLLAGVMVLSLAACGGKKETTAVTTAPAESKTETEAEPQSESSGGENTGASQIVYGVTSTIAGDMGLNQWSSVGGDKPILFLINAYSPTCYDQDALWLWDETVVESHDARTNDDGTLTYTIQLKDDLYFSDGSKITAKNYVAYPLLFSSPAAVAVSAYGTAGKEYVGHQEYKNGENSVFEGLHLIDDRTFSITVAKDYNPYYYGLALLNIFPMAYEQWLPDGNWDIADDGDGCYFKGGVEFDGANCGEAITAGRYLYEGRICSGPYYLESLDTGAGEATLKVNEHYNGNFEGQKADIETIIVKAVNSATMLDALKTGSVDLIDGIGEGDIINACLDLADTGEYGADCYKYSGYMKLFYQCDWGPTQYEPVRKAVAYLTNREEMCQEATLGYGNVTNGQYSFAQWMAQDMEEELSTELEAYAYNPEKAVEILKEDGWIYNADGSDYTDGSGELRYKKVSKEETAYMNGCAEVNGEWYMPLVLEYLGHAEGDGIETVLDELLTIYLCENENTSKAGMKFNRTVMADSELLSYLNRRGANGEEKYTQPSYNVISLASGLGAAKFDKTYSWTFDENLLANNKNRYFNHTLDDLSMDMIYGVEAGDDDTFKDIWFRYQKEFNNTLPEVPLFNWTYCAVYNGKLNGFQETNIWSFQYAILYASVK</sequence>
<dbReference type="InterPro" id="IPR000914">
    <property type="entry name" value="SBP_5_dom"/>
</dbReference>
<dbReference type="RefSeq" id="WP_110326156.1">
    <property type="nucleotide sequence ID" value="NZ_QJKD01000024.1"/>
</dbReference>
<dbReference type="EMBL" id="QJKD01000024">
    <property type="protein sequence ID" value="PXX45565.1"/>
    <property type="molecule type" value="Genomic_DNA"/>
</dbReference>
<evidence type="ECO:0000256" key="5">
    <source>
        <dbReference type="SAM" id="SignalP"/>
    </source>
</evidence>
<dbReference type="PANTHER" id="PTHR30290">
    <property type="entry name" value="PERIPLASMIC BINDING COMPONENT OF ABC TRANSPORTER"/>
    <property type="match status" value="1"/>
</dbReference>
<dbReference type="GO" id="GO:1904680">
    <property type="term" value="F:peptide transmembrane transporter activity"/>
    <property type="evidence" value="ECO:0007669"/>
    <property type="project" value="TreeGrafter"/>
</dbReference>
<dbReference type="CDD" id="cd00995">
    <property type="entry name" value="PBP2_NikA_DppA_OppA_like"/>
    <property type="match status" value="1"/>
</dbReference>
<dbReference type="SUPFAM" id="SSF53850">
    <property type="entry name" value="Periplasmic binding protein-like II"/>
    <property type="match status" value="1"/>
</dbReference>
<dbReference type="Proteomes" id="UP000248057">
    <property type="component" value="Unassembled WGS sequence"/>
</dbReference>
<accession>A0A2V3XXQ8</accession>
<dbReference type="InterPro" id="IPR039424">
    <property type="entry name" value="SBP_5"/>
</dbReference>